<evidence type="ECO:0000256" key="3">
    <source>
        <dbReference type="ARBA" id="ARBA00012180"/>
    </source>
</evidence>
<dbReference type="RefSeq" id="XP_041195646.1">
    <property type="nucleotide sequence ID" value="XM_041341924.1"/>
</dbReference>
<evidence type="ECO:0000256" key="7">
    <source>
        <dbReference type="ARBA" id="ARBA00022801"/>
    </source>
</evidence>
<evidence type="ECO:0000256" key="6">
    <source>
        <dbReference type="ARBA" id="ARBA00022759"/>
    </source>
</evidence>
<reference evidence="9" key="1">
    <citation type="journal article" date="2020" name="New Phytol.">
        <title>Comparative genomics reveals dynamic genome evolution in host specialist ectomycorrhizal fungi.</title>
        <authorList>
            <person name="Lofgren L.A."/>
            <person name="Nguyen N.H."/>
            <person name="Vilgalys R."/>
            <person name="Ruytinx J."/>
            <person name="Liao H.L."/>
            <person name="Branco S."/>
            <person name="Kuo A."/>
            <person name="LaButti K."/>
            <person name="Lipzen A."/>
            <person name="Andreopoulos W."/>
            <person name="Pangilinan J."/>
            <person name="Riley R."/>
            <person name="Hundley H."/>
            <person name="Na H."/>
            <person name="Barry K."/>
            <person name="Grigoriev I.V."/>
            <person name="Stajich J.E."/>
            <person name="Kennedy P.G."/>
        </authorList>
    </citation>
    <scope>NUCLEOTIDE SEQUENCE</scope>
    <source>
        <strain evidence="9">MN1</strain>
    </source>
</reference>
<comment type="similarity">
    <text evidence="2">Belongs to the RNase H family.</text>
</comment>
<protein>
    <recommendedName>
        <fullName evidence="3">ribonuclease H</fullName>
        <ecNumber evidence="3">3.1.26.4</ecNumber>
    </recommendedName>
</protein>
<dbReference type="InterPro" id="IPR036397">
    <property type="entry name" value="RNaseH_sf"/>
</dbReference>
<comment type="catalytic activity">
    <reaction evidence="1">
        <text>Endonucleolytic cleavage to 5'-phosphomonoester.</text>
        <dbReference type="EC" id="3.1.26.4"/>
    </reaction>
</comment>
<dbReference type="GO" id="GO:0043137">
    <property type="term" value="P:DNA replication, removal of RNA primer"/>
    <property type="evidence" value="ECO:0007669"/>
    <property type="project" value="TreeGrafter"/>
</dbReference>
<dbReference type="InterPro" id="IPR050092">
    <property type="entry name" value="RNase_H"/>
</dbReference>
<dbReference type="GeneID" id="64635940"/>
<feature type="domain" description="RNase H type-1" evidence="8">
    <location>
        <begin position="52"/>
        <end position="194"/>
    </location>
</feature>
<dbReference type="InterPro" id="IPR002156">
    <property type="entry name" value="RNaseH_domain"/>
</dbReference>
<dbReference type="AlphaFoldDB" id="A0A9P7EG51"/>
<keyword evidence="7" id="KW-0378">Hydrolase</keyword>
<dbReference type="Pfam" id="PF00075">
    <property type="entry name" value="RNase_H"/>
    <property type="match status" value="1"/>
</dbReference>
<evidence type="ECO:0000256" key="1">
    <source>
        <dbReference type="ARBA" id="ARBA00000077"/>
    </source>
</evidence>
<dbReference type="EC" id="3.1.26.4" evidence="3"/>
<evidence type="ECO:0000256" key="4">
    <source>
        <dbReference type="ARBA" id="ARBA00022722"/>
    </source>
</evidence>
<dbReference type="InterPro" id="IPR012337">
    <property type="entry name" value="RNaseH-like_sf"/>
</dbReference>
<keyword evidence="5" id="KW-0479">Metal-binding</keyword>
<dbReference type="GO" id="GO:0004523">
    <property type="term" value="F:RNA-DNA hybrid ribonuclease activity"/>
    <property type="evidence" value="ECO:0007669"/>
    <property type="project" value="UniProtKB-EC"/>
</dbReference>
<dbReference type="Gene3D" id="3.30.420.10">
    <property type="entry name" value="Ribonuclease H-like superfamily/Ribonuclease H"/>
    <property type="match status" value="1"/>
</dbReference>
<keyword evidence="6" id="KW-0255">Endonuclease</keyword>
<evidence type="ECO:0000256" key="5">
    <source>
        <dbReference type="ARBA" id="ARBA00022723"/>
    </source>
</evidence>
<organism evidence="9 10">
    <name type="scientific">Suillus subaureus</name>
    <dbReference type="NCBI Taxonomy" id="48587"/>
    <lineage>
        <taxon>Eukaryota</taxon>
        <taxon>Fungi</taxon>
        <taxon>Dikarya</taxon>
        <taxon>Basidiomycota</taxon>
        <taxon>Agaricomycotina</taxon>
        <taxon>Agaricomycetes</taxon>
        <taxon>Agaricomycetidae</taxon>
        <taxon>Boletales</taxon>
        <taxon>Suillineae</taxon>
        <taxon>Suillaceae</taxon>
        <taxon>Suillus</taxon>
    </lineage>
</organism>
<evidence type="ECO:0000256" key="2">
    <source>
        <dbReference type="ARBA" id="ARBA00005300"/>
    </source>
</evidence>
<evidence type="ECO:0000313" key="9">
    <source>
        <dbReference type="EMBL" id="KAG1820375.1"/>
    </source>
</evidence>
<dbReference type="GO" id="GO:0003676">
    <property type="term" value="F:nucleic acid binding"/>
    <property type="evidence" value="ECO:0007669"/>
    <property type="project" value="InterPro"/>
</dbReference>
<dbReference type="SUPFAM" id="SSF53098">
    <property type="entry name" value="Ribonuclease H-like"/>
    <property type="match status" value="1"/>
</dbReference>
<sequence length="488" mass="55449">MRSQQDGEILFDPTVTAKTHISECFCIFVNTECLVQIPAYRLHAPGAGRGKETEPITIYTNGSCKNNGKYNATCSSGIWIGEDHPMNRAIRIPRVKQSNQIGELAVVLVALQSTNPLTPVKIVMDSKYVIKGVTTHLKEWEDTGWIGVNNTNMFKAIAYHLCRHPTPTTFKWVKGHQGNIGNEKADQLALTGTLCQEPDKLDTYVPRNFNLQGAKLLMITQKLAYKVIANTANLEYKKTTLSLLDLTRYAIESLTSSLKTDATIWKGCRHKDITKKIQMFLYKTLNNAYHISDFWSQIPTYEHRAICQMCQGETDSMEHILINCRDPVRKMIWDLAKKLWPDRHRPWPTPHIGLILGCGVITLPQRLNNNNANNNRTPTGASHLLRILISESAHLIRTMRCDRTINSTTYTELTATNCWYNTINKRLHLDRAIANKEKRNTKTAMTVKNTWSNIIDNNTLYTQDDWMTNLEVLVGIGLPRPSQTVVTR</sequence>
<dbReference type="OrthoDB" id="2752996at2759"/>
<evidence type="ECO:0000313" key="10">
    <source>
        <dbReference type="Proteomes" id="UP000807769"/>
    </source>
</evidence>
<evidence type="ECO:0000259" key="8">
    <source>
        <dbReference type="PROSITE" id="PS50879"/>
    </source>
</evidence>
<dbReference type="PROSITE" id="PS50879">
    <property type="entry name" value="RNASE_H_1"/>
    <property type="match status" value="1"/>
</dbReference>
<dbReference type="PANTHER" id="PTHR10642">
    <property type="entry name" value="RIBONUCLEASE H1"/>
    <property type="match status" value="1"/>
</dbReference>
<dbReference type="CDD" id="cd09280">
    <property type="entry name" value="RNase_HI_eukaryote_like"/>
    <property type="match status" value="1"/>
</dbReference>
<keyword evidence="10" id="KW-1185">Reference proteome</keyword>
<dbReference type="Proteomes" id="UP000807769">
    <property type="component" value="Unassembled WGS sequence"/>
</dbReference>
<name>A0A9P7EG51_9AGAM</name>
<dbReference type="PANTHER" id="PTHR10642:SF26">
    <property type="entry name" value="RIBONUCLEASE H1"/>
    <property type="match status" value="1"/>
</dbReference>
<keyword evidence="4" id="KW-0540">Nuclease</keyword>
<proteinExistence type="inferred from homology"/>
<gene>
    <name evidence="9" type="ORF">BJ212DRAFT_1552801</name>
</gene>
<dbReference type="GO" id="GO:0046872">
    <property type="term" value="F:metal ion binding"/>
    <property type="evidence" value="ECO:0007669"/>
    <property type="project" value="UniProtKB-KW"/>
</dbReference>
<dbReference type="EMBL" id="JABBWG010000008">
    <property type="protein sequence ID" value="KAG1820375.1"/>
    <property type="molecule type" value="Genomic_DNA"/>
</dbReference>
<comment type="caution">
    <text evidence="9">The sequence shown here is derived from an EMBL/GenBank/DDBJ whole genome shotgun (WGS) entry which is preliminary data.</text>
</comment>
<accession>A0A9P7EG51</accession>